<proteinExistence type="predicted"/>
<feature type="transmembrane region" description="Helical" evidence="1">
    <location>
        <begin position="12"/>
        <end position="41"/>
    </location>
</feature>
<name>A0ABR2HPI7_9EUKA</name>
<sequence length="119" mass="14207">MNCKDVFYKGSSIILICLQIFTTYVGFVAFFYVSIQIIFSYPLSLISNCLSKDWFSFISNFFWLFISVPYIHLLVVLNIKIITSYFKNIWKALDLQKAENRLRQFFQNPKWCSKENRID</sequence>
<organism evidence="2 3">
    <name type="scientific">Tritrichomonas musculus</name>
    <dbReference type="NCBI Taxonomy" id="1915356"/>
    <lineage>
        <taxon>Eukaryota</taxon>
        <taxon>Metamonada</taxon>
        <taxon>Parabasalia</taxon>
        <taxon>Tritrichomonadida</taxon>
        <taxon>Tritrichomonadidae</taxon>
        <taxon>Tritrichomonas</taxon>
    </lineage>
</organism>
<keyword evidence="1" id="KW-0472">Membrane</keyword>
<gene>
    <name evidence="2" type="ORF">M9Y10_018139</name>
</gene>
<keyword evidence="1" id="KW-0812">Transmembrane</keyword>
<evidence type="ECO:0000313" key="2">
    <source>
        <dbReference type="EMBL" id="KAK8850028.1"/>
    </source>
</evidence>
<keyword evidence="1" id="KW-1133">Transmembrane helix</keyword>
<feature type="transmembrane region" description="Helical" evidence="1">
    <location>
        <begin position="61"/>
        <end position="81"/>
    </location>
</feature>
<dbReference type="Proteomes" id="UP001470230">
    <property type="component" value="Unassembled WGS sequence"/>
</dbReference>
<comment type="caution">
    <text evidence="2">The sequence shown here is derived from an EMBL/GenBank/DDBJ whole genome shotgun (WGS) entry which is preliminary data.</text>
</comment>
<protein>
    <submittedName>
        <fullName evidence="2">Uncharacterized protein</fullName>
    </submittedName>
</protein>
<evidence type="ECO:0000313" key="3">
    <source>
        <dbReference type="Proteomes" id="UP001470230"/>
    </source>
</evidence>
<dbReference type="EMBL" id="JAPFFF010000024">
    <property type="protein sequence ID" value="KAK8850028.1"/>
    <property type="molecule type" value="Genomic_DNA"/>
</dbReference>
<keyword evidence="3" id="KW-1185">Reference proteome</keyword>
<reference evidence="2 3" key="1">
    <citation type="submission" date="2024-04" db="EMBL/GenBank/DDBJ databases">
        <title>Tritrichomonas musculus Genome.</title>
        <authorList>
            <person name="Alves-Ferreira E."/>
            <person name="Grigg M."/>
            <person name="Lorenzi H."/>
            <person name="Galac M."/>
        </authorList>
    </citation>
    <scope>NUCLEOTIDE SEQUENCE [LARGE SCALE GENOMIC DNA]</scope>
    <source>
        <strain evidence="2 3">EAF2021</strain>
    </source>
</reference>
<evidence type="ECO:0000256" key="1">
    <source>
        <dbReference type="SAM" id="Phobius"/>
    </source>
</evidence>
<accession>A0ABR2HPI7</accession>